<proteinExistence type="predicted"/>
<name>A0A923SF10_9FLAO</name>
<evidence type="ECO:0000313" key="2">
    <source>
        <dbReference type="Proteomes" id="UP000641454"/>
    </source>
</evidence>
<protein>
    <recommendedName>
        <fullName evidence="3">AP2 domain-containing protein</fullName>
    </recommendedName>
</protein>
<accession>A0A923SF10</accession>
<keyword evidence="2" id="KW-1185">Reference proteome</keyword>
<organism evidence="1 2">
    <name type="scientific">Flavobacterium muglaense</name>
    <dbReference type="NCBI Taxonomy" id="2764716"/>
    <lineage>
        <taxon>Bacteria</taxon>
        <taxon>Pseudomonadati</taxon>
        <taxon>Bacteroidota</taxon>
        <taxon>Flavobacteriia</taxon>
        <taxon>Flavobacteriales</taxon>
        <taxon>Flavobacteriaceae</taxon>
        <taxon>Flavobacterium</taxon>
    </lineage>
</organism>
<dbReference type="EMBL" id="JACRUL010000003">
    <property type="protein sequence ID" value="MBC5843254.1"/>
    <property type="molecule type" value="Genomic_DNA"/>
</dbReference>
<sequence length="239" mass="28235">MNKQEKRLGEVYVTNEGYKIEIIEYSGSNKYVIRFVDNNYTRKNVQFTSISSGIIKNVYHKSIFGIGFIGEGEFITSVDGKNIKSYEKWRDMLRRCNCEKTLIKHPSYKDCYVCDEWHNYQNFAKWYYENNIEEYQLDKDILKKDNKCYSPETCLFVPQRINSLFTNDSKGSSIRPSGKNKYAARLRFGITKHLGVFNTYQEAFEAFKKAKEIYIHNIADEYKNKISDKAFKALKEYKS</sequence>
<gene>
    <name evidence="1" type="ORF">H8R25_02225</name>
</gene>
<comment type="caution">
    <text evidence="1">The sequence shown here is derived from an EMBL/GenBank/DDBJ whole genome shotgun (WGS) entry which is preliminary data.</text>
</comment>
<reference evidence="1 2" key="1">
    <citation type="submission" date="2020-08" db="EMBL/GenBank/DDBJ databases">
        <title>Description of novel Flavobacterium F-392 isolate.</title>
        <authorList>
            <person name="Saticioglu I.B."/>
            <person name="Duman M."/>
            <person name="Altun S."/>
        </authorList>
    </citation>
    <scope>NUCLEOTIDE SEQUENCE [LARGE SCALE GENOMIC DNA]</scope>
    <source>
        <strain evidence="1 2">F-392</strain>
    </source>
</reference>
<dbReference type="RefSeq" id="WP_187016950.1">
    <property type="nucleotide sequence ID" value="NZ_JACRUK010000003.1"/>
</dbReference>
<dbReference type="Proteomes" id="UP000641454">
    <property type="component" value="Unassembled WGS sequence"/>
</dbReference>
<evidence type="ECO:0008006" key="3">
    <source>
        <dbReference type="Google" id="ProtNLM"/>
    </source>
</evidence>
<evidence type="ECO:0000313" key="1">
    <source>
        <dbReference type="EMBL" id="MBC5843254.1"/>
    </source>
</evidence>
<dbReference type="AlphaFoldDB" id="A0A923SF10"/>